<gene>
    <name evidence="2" type="ORF">Clacol_003788</name>
</gene>
<dbReference type="EMBL" id="BPWL01000004">
    <property type="protein sequence ID" value="GJJ09565.1"/>
    <property type="molecule type" value="Genomic_DNA"/>
</dbReference>
<organism evidence="2 3">
    <name type="scientific">Clathrus columnatus</name>
    <dbReference type="NCBI Taxonomy" id="1419009"/>
    <lineage>
        <taxon>Eukaryota</taxon>
        <taxon>Fungi</taxon>
        <taxon>Dikarya</taxon>
        <taxon>Basidiomycota</taxon>
        <taxon>Agaricomycotina</taxon>
        <taxon>Agaricomycetes</taxon>
        <taxon>Phallomycetidae</taxon>
        <taxon>Phallales</taxon>
        <taxon>Clathraceae</taxon>
        <taxon>Clathrus</taxon>
    </lineage>
</organism>
<feature type="domain" description="PRELI/MSF1" evidence="1">
    <location>
        <begin position="28"/>
        <end position="203"/>
    </location>
</feature>
<evidence type="ECO:0000259" key="1">
    <source>
        <dbReference type="PROSITE" id="PS50904"/>
    </source>
</evidence>
<dbReference type="PROSITE" id="PS50904">
    <property type="entry name" value="PRELI_MSF1"/>
    <property type="match status" value="1"/>
</dbReference>
<dbReference type="InterPro" id="IPR037365">
    <property type="entry name" value="Slowmo/Ups"/>
</dbReference>
<dbReference type="Pfam" id="PF04707">
    <property type="entry name" value="PRELI"/>
    <property type="match status" value="1"/>
</dbReference>
<evidence type="ECO:0000313" key="3">
    <source>
        <dbReference type="Proteomes" id="UP001050691"/>
    </source>
</evidence>
<comment type="caution">
    <text evidence="2">The sequence shown here is derived from an EMBL/GenBank/DDBJ whole genome shotgun (WGS) entry which is preliminary data.</text>
</comment>
<keyword evidence="3" id="KW-1185">Reference proteome</keyword>
<dbReference type="Proteomes" id="UP001050691">
    <property type="component" value="Unassembled WGS sequence"/>
</dbReference>
<proteinExistence type="predicted"/>
<sequence>MPSATLPVPAATASKKVSLKKARQAQCIYLKRRLIMSFHPWTHVQLGLWHKYPNPHCSHVITVDVLDRSVDARTGIIRTERILGCKQKAPVWILRLLGGSEDAFVREVMFVDPINQRTSIVSTNMSMSQYMTCLERIHYVPEPSRPLEKTLFSQAAEIQTRMPILKSLANRLEQWSCERFGDNARLGRMGFEFVLRNLWENRSIRQTEQ</sequence>
<reference evidence="2" key="1">
    <citation type="submission" date="2021-10" db="EMBL/GenBank/DDBJ databases">
        <title>De novo Genome Assembly of Clathrus columnatus (Basidiomycota, Fungi) Using Illumina and Nanopore Sequence Data.</title>
        <authorList>
            <person name="Ogiso-Tanaka E."/>
            <person name="Itagaki H."/>
            <person name="Hosoya T."/>
            <person name="Hosaka K."/>
        </authorList>
    </citation>
    <scope>NUCLEOTIDE SEQUENCE</scope>
    <source>
        <strain evidence="2">MO-923</strain>
    </source>
</reference>
<name>A0AAV5ACA9_9AGAM</name>
<dbReference type="AlphaFoldDB" id="A0AAV5ACA9"/>
<dbReference type="PANTHER" id="PTHR11158">
    <property type="entry name" value="MSF1/PX19 RELATED"/>
    <property type="match status" value="1"/>
</dbReference>
<evidence type="ECO:0000313" key="2">
    <source>
        <dbReference type="EMBL" id="GJJ09565.1"/>
    </source>
</evidence>
<dbReference type="GO" id="GO:0005758">
    <property type="term" value="C:mitochondrial intermembrane space"/>
    <property type="evidence" value="ECO:0007669"/>
    <property type="project" value="InterPro"/>
</dbReference>
<accession>A0AAV5ACA9</accession>
<protein>
    <recommendedName>
        <fullName evidence="1">PRELI/MSF1 domain-containing protein</fullName>
    </recommendedName>
</protein>
<dbReference type="InterPro" id="IPR006797">
    <property type="entry name" value="PRELI/MSF1_dom"/>
</dbReference>